<sequence>MKGYCFLLILIFTLSVFAQENDKISWNAEESLSWNDFKASPKKHLPYKANTNSGLSFSWNATENSSGIELNYEVGSNFYPNRSWVKEIEEVDYLLAHEQLHFDITELHARKLRKALENYEPGPKMKKELNDIYFEIEQQRRQLQNRFDKETNHSINKEAEFKWRVFIKQELEKLSEFSS</sequence>
<evidence type="ECO:0000313" key="2">
    <source>
        <dbReference type="EMBL" id="SFG14474.1"/>
    </source>
</evidence>
<dbReference type="Proteomes" id="UP000199116">
    <property type="component" value="Unassembled WGS sequence"/>
</dbReference>
<keyword evidence="3" id="KW-1185">Reference proteome</keyword>
<evidence type="ECO:0000313" key="3">
    <source>
        <dbReference type="Proteomes" id="UP000199116"/>
    </source>
</evidence>
<dbReference type="AlphaFoldDB" id="A0A1I2PEF6"/>
<dbReference type="RefSeq" id="WP_075327369.1">
    <property type="nucleotide sequence ID" value="NZ_FOOH01000030.1"/>
</dbReference>
<accession>A0A1I2PEF6</accession>
<protein>
    <recommendedName>
        <fullName evidence="4">DUF922 domain-containing protein</fullName>
    </recommendedName>
</protein>
<evidence type="ECO:0000256" key="1">
    <source>
        <dbReference type="SAM" id="SignalP"/>
    </source>
</evidence>
<organism evidence="2 3">
    <name type="scientific">Salegentibacter agarivorans</name>
    <dbReference type="NCBI Taxonomy" id="345907"/>
    <lineage>
        <taxon>Bacteria</taxon>
        <taxon>Pseudomonadati</taxon>
        <taxon>Bacteroidota</taxon>
        <taxon>Flavobacteriia</taxon>
        <taxon>Flavobacteriales</taxon>
        <taxon>Flavobacteriaceae</taxon>
        <taxon>Salegentibacter</taxon>
    </lineage>
</organism>
<keyword evidence="1" id="KW-0732">Signal</keyword>
<feature type="chain" id="PRO_5011481425" description="DUF922 domain-containing protein" evidence="1">
    <location>
        <begin position="19"/>
        <end position="179"/>
    </location>
</feature>
<reference evidence="3" key="1">
    <citation type="submission" date="2016-10" db="EMBL/GenBank/DDBJ databases">
        <authorList>
            <person name="Varghese N."/>
            <person name="Submissions S."/>
        </authorList>
    </citation>
    <scope>NUCLEOTIDE SEQUENCE [LARGE SCALE GENOMIC DNA]</scope>
    <source>
        <strain evidence="3">DSM 23515</strain>
    </source>
</reference>
<dbReference type="InterPro" id="IPR010321">
    <property type="entry name" value="DUF922"/>
</dbReference>
<feature type="signal peptide" evidence="1">
    <location>
        <begin position="1"/>
        <end position="18"/>
    </location>
</feature>
<evidence type="ECO:0008006" key="4">
    <source>
        <dbReference type="Google" id="ProtNLM"/>
    </source>
</evidence>
<name>A0A1I2PEF6_9FLAO</name>
<dbReference type="Pfam" id="PF06037">
    <property type="entry name" value="DUF922"/>
    <property type="match status" value="1"/>
</dbReference>
<dbReference type="EMBL" id="FOOH01000030">
    <property type="protein sequence ID" value="SFG14474.1"/>
    <property type="molecule type" value="Genomic_DNA"/>
</dbReference>
<proteinExistence type="predicted"/>
<gene>
    <name evidence="2" type="ORF">SAMN04488033_13043</name>
</gene>